<dbReference type="GeneID" id="22111203"/>
<keyword evidence="2" id="KW-1185">Reference proteome</keyword>
<sequence>MNIDKVKELSAALIKNEEVCEELRSTIKVEYARLQGMLQESEWVVTKSIEAIYKDIESLFNKKSKIESDSYNKRKELSTALGI</sequence>
<accession>A0A097EXB3</accession>
<evidence type="ECO:0000313" key="1">
    <source>
        <dbReference type="EMBL" id="AIT14053.1"/>
    </source>
</evidence>
<protein>
    <submittedName>
        <fullName evidence="1">Uncharacterized protein</fullName>
    </submittedName>
</protein>
<dbReference type="RefSeq" id="YP_009101750.1">
    <property type="nucleotide sequence ID" value="NC_025447.1"/>
</dbReference>
<name>A0A097EXB3_9CAUD</name>
<dbReference type="KEGG" id="vg:22111203"/>
<evidence type="ECO:0000313" key="2">
    <source>
        <dbReference type="Proteomes" id="UP000029889"/>
    </source>
</evidence>
<reference evidence="1 2" key="1">
    <citation type="submission" date="2014-09" db="EMBL/GenBank/DDBJ databases">
        <authorList>
            <person name="Lapin J.S."/>
            <person name="Pope W.H."/>
            <person name="Hua J."/>
            <person name="Ford M.E."/>
            <person name="Conway J.F."/>
            <person name="Hatfull G.F."/>
            <person name="Hendrix R.W."/>
        </authorList>
    </citation>
    <scope>NUCLEOTIDE SEQUENCE [LARGE SCALE GENOMIC DNA]</scope>
</reference>
<gene>
    <name evidence="1" type="primary">163</name>
    <name evidence="1" type="ORF">PBI_121Q_163</name>
</gene>
<dbReference type="EMBL" id="KM507819">
    <property type="protein sequence ID" value="AIT14053.1"/>
    <property type="molecule type" value="Genomic_DNA"/>
</dbReference>
<organism evidence="1 2">
    <name type="scientific">Escherichia phage 121Q</name>
    <dbReference type="NCBI Taxonomy" id="1555202"/>
    <lineage>
        <taxon>Viruses</taxon>
        <taxon>Duplodnaviria</taxon>
        <taxon>Heunggongvirae</taxon>
        <taxon>Uroviricota</taxon>
        <taxon>Caudoviricetes</taxon>
        <taxon>Asteriusvirus</taxon>
        <taxon>Asteriusvirus av121Q</taxon>
    </lineage>
</organism>
<proteinExistence type="predicted"/>
<dbReference type="Proteomes" id="UP000029889">
    <property type="component" value="Segment"/>
</dbReference>